<keyword evidence="12 20" id="KW-0472">Membrane</keyword>
<comment type="similarity">
    <text evidence="18">Belongs to the protein kinase superfamily. Ser/Thr protein kinase family.</text>
</comment>
<dbReference type="AlphaFoldDB" id="A0A2G5ES37"/>
<keyword evidence="15" id="KW-0325">Glycoprotein</keyword>
<dbReference type="Gene3D" id="2.90.10.30">
    <property type="match status" value="1"/>
</dbReference>
<evidence type="ECO:0000256" key="2">
    <source>
        <dbReference type="ARBA" id="ARBA00022527"/>
    </source>
</evidence>
<dbReference type="InterPro" id="IPR008271">
    <property type="entry name" value="Ser/Thr_kinase_AS"/>
</dbReference>
<evidence type="ECO:0000256" key="12">
    <source>
        <dbReference type="ARBA" id="ARBA00023136"/>
    </source>
</evidence>
<organism evidence="24 25">
    <name type="scientific">Aquilegia coerulea</name>
    <name type="common">Rocky mountain columbine</name>
    <dbReference type="NCBI Taxonomy" id="218851"/>
    <lineage>
        <taxon>Eukaryota</taxon>
        <taxon>Viridiplantae</taxon>
        <taxon>Streptophyta</taxon>
        <taxon>Embryophyta</taxon>
        <taxon>Tracheophyta</taxon>
        <taxon>Spermatophyta</taxon>
        <taxon>Magnoliopsida</taxon>
        <taxon>Ranunculales</taxon>
        <taxon>Ranunculaceae</taxon>
        <taxon>Thalictroideae</taxon>
        <taxon>Aquilegia</taxon>
    </lineage>
</organism>
<dbReference type="SUPFAM" id="SSF51110">
    <property type="entry name" value="alpha-D-mannose-specific plant lectins"/>
    <property type="match status" value="1"/>
</dbReference>
<evidence type="ECO:0000259" key="23">
    <source>
        <dbReference type="PROSITE" id="PS50927"/>
    </source>
</evidence>
<evidence type="ECO:0000256" key="3">
    <source>
        <dbReference type="ARBA" id="ARBA00022536"/>
    </source>
</evidence>
<feature type="domain" description="Protein kinase" evidence="22">
    <location>
        <begin position="504"/>
        <end position="778"/>
    </location>
</feature>
<dbReference type="InParanoid" id="A0A2G5ES37"/>
<evidence type="ECO:0000256" key="1">
    <source>
        <dbReference type="ARBA" id="ARBA00004479"/>
    </source>
</evidence>
<sequence length="798" mass="89810">MASFFHHLFCFLLLQLPLFISAQTYNNITLGTSISNLQENPYWTSPSGDFAFGFYPHQNLFLLATWYSKIPVRTIVWTANDGKPVERGAKIQLISNGVLSLTTSNGTEIWKAEAIDNSQVAYAAMLNTGNFVLFTAESRFVWATFDNPTDTIMPNQVLDLGKKLSSRLTKEDYTIGRFELVLQGDGNLEFYTIARPTDSRNDPYYGSNINDNGTQLVFNQSGYIYITLKSGGVHSLSSARPLSTEDYYQRATLDYDGVFRQYTYTKVSANGTWPESWSTSWSLPQDICTSNFGEFGSGVCGFNSYCRLAEDQRPVCLCLPGYSYLDPTNTFKGCIPNFTQQACGTVEPRIVDGFEMQRLPSTNWPMGDYERFLSMNEEWCSETCLKDCLCAAAHIGVRGCWLKKFPLSRGYMTSGTGVSLIKVANSSAERIPRTAYNGNIEEDKKWIIPGSILLAISVVVNLLFLFLVIYIGCYKKKTKRQTYTRPFGGNLRSFTYKELNEATDGFKEQLGKGAFSTVYKGELKSDSGCLVAVKRLDKVVEGNDKEFQAEVSAIGKTNQKYLVQLLGFCNEEAHRLLVYEFMKNGSLENFLFGSLRLKWNQRIQIALGIARGLAYLHEDCSSQIIHCDIKPQNILLDESYVARISDFGLAKLLKSDQTRTTTGIRGTRGYVAPEWFRNMPITAKVDVYSFGIMLLEILFCRKNVELKVGDEEIEILSDLAYEYYQQKELHLLLVNDEEAKNDGKSLESMVMVALWCIQEDPSLRPSMKKVTQMLEGAVEISMPPSPNPSSFSNISPIV</sequence>
<evidence type="ECO:0000256" key="5">
    <source>
        <dbReference type="ARBA" id="ARBA00022692"/>
    </source>
</evidence>
<dbReference type="InterPro" id="IPR024171">
    <property type="entry name" value="SRK-like_kinase"/>
</dbReference>
<protein>
    <recommendedName>
        <fullName evidence="18">Receptor-like serine/threonine-protein kinase</fullName>
        <ecNumber evidence="18">2.7.11.1</ecNumber>
    </recommendedName>
</protein>
<dbReference type="EMBL" id="KZ305022">
    <property type="protein sequence ID" value="PIA58554.1"/>
    <property type="molecule type" value="Genomic_DNA"/>
</dbReference>
<feature type="domain" description="Bulb-type lectin" evidence="23">
    <location>
        <begin position="28"/>
        <end position="146"/>
    </location>
</feature>
<evidence type="ECO:0000256" key="15">
    <source>
        <dbReference type="ARBA" id="ARBA00023180"/>
    </source>
</evidence>
<dbReference type="SUPFAM" id="SSF56112">
    <property type="entry name" value="Protein kinase-like (PK-like)"/>
    <property type="match status" value="1"/>
</dbReference>
<keyword evidence="13" id="KW-1015">Disulfide bond</keyword>
<proteinExistence type="inferred from homology"/>
<dbReference type="Gene3D" id="2.90.10.10">
    <property type="entry name" value="Bulb-type lectin domain"/>
    <property type="match status" value="1"/>
</dbReference>
<dbReference type="PANTHER" id="PTHR47976:SF108">
    <property type="entry name" value="G-TYPE LECTIN S-RECEPTOR-LIKE SERINE_THREONINE-PROTEIN KINASE LECRK1"/>
    <property type="match status" value="1"/>
</dbReference>
<keyword evidence="7" id="KW-0430">Lectin</keyword>
<feature type="binding site" evidence="19">
    <location>
        <position position="534"/>
    </location>
    <ligand>
        <name>ATP</name>
        <dbReference type="ChEBI" id="CHEBI:30616"/>
    </ligand>
</feature>
<evidence type="ECO:0000256" key="20">
    <source>
        <dbReference type="SAM" id="Phobius"/>
    </source>
</evidence>
<reference evidence="24 25" key="1">
    <citation type="submission" date="2017-09" db="EMBL/GenBank/DDBJ databases">
        <title>WGS assembly of Aquilegia coerulea Goldsmith.</title>
        <authorList>
            <person name="Hodges S."/>
            <person name="Kramer E."/>
            <person name="Nordborg M."/>
            <person name="Tomkins J."/>
            <person name="Borevitz J."/>
            <person name="Derieg N."/>
            <person name="Yan J."/>
            <person name="Mihaltcheva S."/>
            <person name="Hayes R.D."/>
            <person name="Rokhsar D."/>
        </authorList>
    </citation>
    <scope>NUCLEOTIDE SEQUENCE [LARGE SCALE GENOMIC DNA]</scope>
    <source>
        <strain evidence="25">cv. Goldsmith</strain>
    </source>
</reference>
<comment type="subcellular location">
    <subcellularLocation>
        <location evidence="1">Membrane</location>
        <topology evidence="1">Single-pass type I membrane protein</topology>
    </subcellularLocation>
</comment>
<keyword evidence="8 18" id="KW-0547">Nucleotide-binding</keyword>
<evidence type="ECO:0000313" key="25">
    <source>
        <dbReference type="Proteomes" id="UP000230069"/>
    </source>
</evidence>
<dbReference type="InterPro" id="IPR003609">
    <property type="entry name" value="Pan_app"/>
</dbReference>
<dbReference type="STRING" id="218851.A0A2G5ES37"/>
<keyword evidence="4 18" id="KW-0808">Transferase</keyword>
<evidence type="ECO:0000256" key="19">
    <source>
        <dbReference type="PROSITE-ProRule" id="PRU10141"/>
    </source>
</evidence>
<dbReference type="SMART" id="SM00108">
    <property type="entry name" value="B_lectin"/>
    <property type="match status" value="1"/>
</dbReference>
<dbReference type="EC" id="2.7.11.1" evidence="18"/>
<evidence type="ECO:0000259" key="22">
    <source>
        <dbReference type="PROSITE" id="PS50011"/>
    </source>
</evidence>
<evidence type="ECO:0000256" key="8">
    <source>
        <dbReference type="ARBA" id="ARBA00022741"/>
    </source>
</evidence>
<gene>
    <name evidence="24" type="ORF">AQUCO_00500462v1</name>
</gene>
<dbReference type="CDD" id="cd00028">
    <property type="entry name" value="B_lectin"/>
    <property type="match status" value="1"/>
</dbReference>
<keyword evidence="14" id="KW-0675">Receptor</keyword>
<feature type="chain" id="PRO_5013922359" description="Receptor-like serine/threonine-protein kinase" evidence="21">
    <location>
        <begin position="23"/>
        <end position="798"/>
    </location>
</feature>
<keyword evidence="5 20" id="KW-0812">Transmembrane</keyword>
<evidence type="ECO:0000256" key="13">
    <source>
        <dbReference type="ARBA" id="ARBA00023157"/>
    </source>
</evidence>
<dbReference type="InterPro" id="IPR036426">
    <property type="entry name" value="Bulb-type_lectin_dom_sf"/>
</dbReference>
<dbReference type="GO" id="GO:0106310">
    <property type="term" value="F:protein serine kinase activity"/>
    <property type="evidence" value="ECO:0007669"/>
    <property type="project" value="RHEA"/>
</dbReference>
<dbReference type="FunFam" id="2.90.10.30:FF:000001">
    <property type="entry name" value="Serine/threonine-protein kinase"/>
    <property type="match status" value="1"/>
</dbReference>
<keyword evidence="10 18" id="KW-0067">ATP-binding</keyword>
<dbReference type="Proteomes" id="UP000230069">
    <property type="component" value="Unassembled WGS sequence"/>
</dbReference>
<dbReference type="PIRSF" id="PIRSF000641">
    <property type="entry name" value="SRK"/>
    <property type="match status" value="1"/>
</dbReference>
<dbReference type="Pfam" id="PF00069">
    <property type="entry name" value="Pkinase"/>
    <property type="match status" value="1"/>
</dbReference>
<dbReference type="InterPro" id="IPR000719">
    <property type="entry name" value="Prot_kinase_dom"/>
</dbReference>
<dbReference type="InterPro" id="IPR001480">
    <property type="entry name" value="Bulb-type_lectin_dom"/>
</dbReference>
<keyword evidence="11 20" id="KW-1133">Transmembrane helix</keyword>
<dbReference type="FunFam" id="2.90.10.10:FF:000013">
    <property type="entry name" value="G-type lectin S-receptor-like serine/threonine-protein kinase LECRK1"/>
    <property type="match status" value="1"/>
</dbReference>
<evidence type="ECO:0000256" key="18">
    <source>
        <dbReference type="PIRNR" id="PIRNR000641"/>
    </source>
</evidence>
<dbReference type="PROSITE" id="PS50927">
    <property type="entry name" value="BULB_LECTIN"/>
    <property type="match status" value="1"/>
</dbReference>
<dbReference type="PROSITE" id="PS00108">
    <property type="entry name" value="PROTEIN_KINASE_ST"/>
    <property type="match status" value="1"/>
</dbReference>
<evidence type="ECO:0000256" key="7">
    <source>
        <dbReference type="ARBA" id="ARBA00022734"/>
    </source>
</evidence>
<evidence type="ECO:0000256" key="6">
    <source>
        <dbReference type="ARBA" id="ARBA00022729"/>
    </source>
</evidence>
<feature type="transmembrane region" description="Helical" evidence="20">
    <location>
        <begin position="446"/>
        <end position="471"/>
    </location>
</feature>
<keyword evidence="25" id="KW-1185">Reference proteome</keyword>
<dbReference type="FunFam" id="3.30.200.20:FF:000059">
    <property type="entry name" value="S-receptor-like serine/threonine-protein kinase"/>
    <property type="match status" value="1"/>
</dbReference>
<comment type="catalytic activity">
    <reaction evidence="17 18">
        <text>L-seryl-[protein] + ATP = O-phospho-L-seryl-[protein] + ADP + H(+)</text>
        <dbReference type="Rhea" id="RHEA:17989"/>
        <dbReference type="Rhea" id="RHEA-COMP:9863"/>
        <dbReference type="Rhea" id="RHEA-COMP:11604"/>
        <dbReference type="ChEBI" id="CHEBI:15378"/>
        <dbReference type="ChEBI" id="CHEBI:29999"/>
        <dbReference type="ChEBI" id="CHEBI:30616"/>
        <dbReference type="ChEBI" id="CHEBI:83421"/>
        <dbReference type="ChEBI" id="CHEBI:456216"/>
        <dbReference type="EC" id="2.7.11.1"/>
    </reaction>
</comment>
<dbReference type="InterPro" id="IPR017441">
    <property type="entry name" value="Protein_kinase_ATP_BS"/>
</dbReference>
<dbReference type="InterPro" id="IPR011009">
    <property type="entry name" value="Kinase-like_dom_sf"/>
</dbReference>
<keyword evidence="6 21" id="KW-0732">Signal</keyword>
<dbReference type="FunCoup" id="A0A2G5ES37">
    <property type="interactions" value="87"/>
</dbReference>
<name>A0A2G5ES37_AQUCA</name>
<dbReference type="PROSITE" id="PS50011">
    <property type="entry name" value="PROTEIN_KINASE_DOM"/>
    <property type="match status" value="1"/>
</dbReference>
<keyword evidence="9 18" id="KW-0418">Kinase</keyword>
<dbReference type="OrthoDB" id="1930390at2759"/>
<dbReference type="FunFam" id="1.10.510.10:FF:000237">
    <property type="entry name" value="G-type lectin S-receptor-like serine/threonine-protein kinase"/>
    <property type="match status" value="1"/>
</dbReference>
<evidence type="ECO:0000256" key="21">
    <source>
        <dbReference type="SAM" id="SignalP"/>
    </source>
</evidence>
<evidence type="ECO:0000256" key="11">
    <source>
        <dbReference type="ARBA" id="ARBA00022989"/>
    </source>
</evidence>
<evidence type="ECO:0000256" key="10">
    <source>
        <dbReference type="ARBA" id="ARBA00022840"/>
    </source>
</evidence>
<dbReference type="Gene3D" id="3.30.200.20">
    <property type="entry name" value="Phosphorylase Kinase, domain 1"/>
    <property type="match status" value="1"/>
</dbReference>
<comment type="catalytic activity">
    <reaction evidence="16 18">
        <text>L-threonyl-[protein] + ATP = O-phospho-L-threonyl-[protein] + ADP + H(+)</text>
        <dbReference type="Rhea" id="RHEA:46608"/>
        <dbReference type="Rhea" id="RHEA-COMP:11060"/>
        <dbReference type="Rhea" id="RHEA-COMP:11605"/>
        <dbReference type="ChEBI" id="CHEBI:15378"/>
        <dbReference type="ChEBI" id="CHEBI:30013"/>
        <dbReference type="ChEBI" id="CHEBI:30616"/>
        <dbReference type="ChEBI" id="CHEBI:61977"/>
        <dbReference type="ChEBI" id="CHEBI:456216"/>
        <dbReference type="EC" id="2.7.11.1"/>
    </reaction>
</comment>
<accession>A0A2G5ES37</accession>
<evidence type="ECO:0000256" key="4">
    <source>
        <dbReference type="ARBA" id="ARBA00022679"/>
    </source>
</evidence>
<dbReference type="Gene3D" id="1.10.510.10">
    <property type="entry name" value="Transferase(Phosphotransferase) domain 1"/>
    <property type="match status" value="1"/>
</dbReference>
<keyword evidence="3" id="KW-0245">EGF-like domain</keyword>
<evidence type="ECO:0000256" key="14">
    <source>
        <dbReference type="ARBA" id="ARBA00023170"/>
    </source>
</evidence>
<dbReference type="GO" id="GO:0004674">
    <property type="term" value="F:protein serine/threonine kinase activity"/>
    <property type="evidence" value="ECO:0007669"/>
    <property type="project" value="UniProtKB-KW"/>
</dbReference>
<dbReference type="Pfam" id="PF08276">
    <property type="entry name" value="PAN_2"/>
    <property type="match status" value="1"/>
</dbReference>
<dbReference type="PANTHER" id="PTHR47976">
    <property type="entry name" value="G-TYPE LECTIN S-RECEPTOR-LIKE SERINE/THREONINE-PROTEIN KINASE SD2-5"/>
    <property type="match status" value="1"/>
</dbReference>
<evidence type="ECO:0000256" key="16">
    <source>
        <dbReference type="ARBA" id="ARBA00047899"/>
    </source>
</evidence>
<evidence type="ECO:0000256" key="9">
    <source>
        <dbReference type="ARBA" id="ARBA00022777"/>
    </source>
</evidence>
<feature type="signal peptide" evidence="21">
    <location>
        <begin position="1"/>
        <end position="22"/>
    </location>
</feature>
<dbReference type="SMART" id="SM00220">
    <property type="entry name" value="S_TKc"/>
    <property type="match status" value="1"/>
</dbReference>
<evidence type="ECO:0000256" key="17">
    <source>
        <dbReference type="ARBA" id="ARBA00048679"/>
    </source>
</evidence>
<dbReference type="Pfam" id="PF01453">
    <property type="entry name" value="B_lectin"/>
    <property type="match status" value="1"/>
</dbReference>
<dbReference type="GO" id="GO:0005524">
    <property type="term" value="F:ATP binding"/>
    <property type="evidence" value="ECO:0007669"/>
    <property type="project" value="UniProtKB-UniRule"/>
</dbReference>
<dbReference type="GO" id="GO:0030246">
    <property type="term" value="F:carbohydrate binding"/>
    <property type="evidence" value="ECO:0007669"/>
    <property type="project" value="UniProtKB-KW"/>
</dbReference>
<evidence type="ECO:0000313" key="24">
    <source>
        <dbReference type="EMBL" id="PIA58554.1"/>
    </source>
</evidence>
<dbReference type="GO" id="GO:0016020">
    <property type="term" value="C:membrane"/>
    <property type="evidence" value="ECO:0007669"/>
    <property type="project" value="UniProtKB-SubCell"/>
</dbReference>
<dbReference type="InterPro" id="IPR051343">
    <property type="entry name" value="G-type_lectin_kinases/EP1-like"/>
</dbReference>
<dbReference type="PROSITE" id="PS00107">
    <property type="entry name" value="PROTEIN_KINASE_ATP"/>
    <property type="match status" value="1"/>
</dbReference>
<keyword evidence="2 18" id="KW-0723">Serine/threonine-protein kinase</keyword>